<accession>A0A5C7VRY1</accession>
<dbReference type="AlphaFoldDB" id="A0A5C7VRY1"/>
<evidence type="ECO:0000313" key="1">
    <source>
        <dbReference type="EMBL" id="TXI28496.1"/>
    </source>
</evidence>
<dbReference type="Proteomes" id="UP000321110">
    <property type="component" value="Unassembled WGS sequence"/>
</dbReference>
<organism evidence="1 2">
    <name type="scientific">Aquipseudomonas alcaligenes</name>
    <name type="common">Pseudomonas alcaligenes</name>
    <dbReference type="NCBI Taxonomy" id="43263"/>
    <lineage>
        <taxon>Bacteria</taxon>
        <taxon>Pseudomonadati</taxon>
        <taxon>Pseudomonadota</taxon>
        <taxon>Gammaproteobacteria</taxon>
        <taxon>Pseudomonadales</taxon>
        <taxon>Pseudomonadaceae</taxon>
        <taxon>Aquipseudomonas</taxon>
    </lineage>
</organism>
<sequence>MSADLRRLRATLLSWRSKAVSGNALIGLGEVLDAIDEACEDPSHCSEIAVTLSLGFEVRGDGFSEGISADLSIESDSILLDDLRRQYSADYGSDHFSTISTSFCPISTFRADDVSEWFDLVSELMGDSRTFLKASRNHI</sequence>
<gene>
    <name evidence="1" type="ORF">E6Q69_16225</name>
</gene>
<protein>
    <submittedName>
        <fullName evidence="1">Uncharacterized protein</fullName>
    </submittedName>
</protein>
<dbReference type="EMBL" id="SSFO01000273">
    <property type="protein sequence ID" value="TXI28496.1"/>
    <property type="molecule type" value="Genomic_DNA"/>
</dbReference>
<proteinExistence type="predicted"/>
<evidence type="ECO:0000313" key="2">
    <source>
        <dbReference type="Proteomes" id="UP000321110"/>
    </source>
</evidence>
<name>A0A5C7VRY1_AQUAC</name>
<reference evidence="1 2" key="1">
    <citation type="submission" date="2018-09" db="EMBL/GenBank/DDBJ databases">
        <title>Metagenome Assembled Genomes from an Advanced Water Purification Facility.</title>
        <authorList>
            <person name="Stamps B.W."/>
            <person name="Spear J.R."/>
        </authorList>
    </citation>
    <scope>NUCLEOTIDE SEQUENCE [LARGE SCALE GENOMIC DNA]</scope>
    <source>
        <strain evidence="1">Bin_52_1</strain>
    </source>
</reference>
<comment type="caution">
    <text evidence="1">The sequence shown here is derived from an EMBL/GenBank/DDBJ whole genome shotgun (WGS) entry which is preliminary data.</text>
</comment>